<dbReference type="AlphaFoldDB" id="A0A7W8HBK9"/>
<evidence type="ECO:0000256" key="2">
    <source>
        <dbReference type="ARBA" id="ARBA00022448"/>
    </source>
</evidence>
<organism evidence="8 9">
    <name type="scientific">Catenibacillus scindens</name>
    <dbReference type="NCBI Taxonomy" id="673271"/>
    <lineage>
        <taxon>Bacteria</taxon>
        <taxon>Bacillati</taxon>
        <taxon>Bacillota</taxon>
        <taxon>Clostridia</taxon>
        <taxon>Lachnospirales</taxon>
        <taxon>Lachnospiraceae</taxon>
        <taxon>Catenibacillus</taxon>
    </lineage>
</organism>
<gene>
    <name evidence="7" type="primary">atpH</name>
    <name evidence="8" type="ORF">HNP82_002132</name>
</gene>
<keyword evidence="9" id="KW-1185">Reference proteome</keyword>
<protein>
    <recommendedName>
        <fullName evidence="7">ATP synthase subunit delta</fullName>
    </recommendedName>
    <alternativeName>
        <fullName evidence="7">ATP synthase F(1) sector subunit delta</fullName>
    </alternativeName>
    <alternativeName>
        <fullName evidence="7">F-type ATPase subunit delta</fullName>
        <shortName evidence="7">F-ATPase subunit delta</shortName>
    </alternativeName>
</protein>
<comment type="function">
    <text evidence="7">F(1)F(0) ATP synthase produces ATP from ADP in the presence of a proton or sodium gradient. F-type ATPases consist of two structural domains, F(1) containing the extramembraneous catalytic core and F(0) containing the membrane proton channel, linked together by a central stalk and a peripheral stalk. During catalysis, ATP synthesis in the catalytic domain of F(1) is coupled via a rotary mechanism of the central stalk subunits to proton translocation.</text>
</comment>
<evidence type="ECO:0000256" key="7">
    <source>
        <dbReference type="HAMAP-Rule" id="MF_01416"/>
    </source>
</evidence>
<evidence type="ECO:0000313" key="9">
    <source>
        <dbReference type="Proteomes" id="UP000543642"/>
    </source>
</evidence>
<dbReference type="SUPFAM" id="SSF47928">
    <property type="entry name" value="N-terminal domain of the delta subunit of the F1F0-ATP synthase"/>
    <property type="match status" value="1"/>
</dbReference>
<evidence type="ECO:0000313" key="8">
    <source>
        <dbReference type="EMBL" id="MBB5264993.1"/>
    </source>
</evidence>
<evidence type="ECO:0000256" key="1">
    <source>
        <dbReference type="ARBA" id="ARBA00004370"/>
    </source>
</evidence>
<dbReference type="Pfam" id="PF00213">
    <property type="entry name" value="OSCP"/>
    <property type="match status" value="1"/>
</dbReference>
<accession>A0A7W8HBK9</accession>
<evidence type="ECO:0000256" key="4">
    <source>
        <dbReference type="ARBA" id="ARBA00023065"/>
    </source>
</evidence>
<dbReference type="InterPro" id="IPR000711">
    <property type="entry name" value="ATPase_OSCP/dsu"/>
</dbReference>
<sequence length="172" mass="19642">MTQTINRQAVKAYAVALYELGLPKEDIETSVQIMESAPQLMEALSCPVVALKEKLRCVDRIFPESMRSFLKVVCTHGRWALLKGIFDGYKEYADSKKNVIHAVLRCVTPPDERQLEGLRKYVLRRFKADDVHMDIIKDPSLMGGFIIEAGGCEIDNSLRGRFNQLEQKLIRR</sequence>
<dbReference type="EMBL" id="JACHFW010000008">
    <property type="protein sequence ID" value="MBB5264993.1"/>
    <property type="molecule type" value="Genomic_DNA"/>
</dbReference>
<evidence type="ECO:0000256" key="6">
    <source>
        <dbReference type="ARBA" id="ARBA00023310"/>
    </source>
</evidence>
<dbReference type="InterPro" id="IPR026015">
    <property type="entry name" value="ATP_synth_OSCP/delta_N_sf"/>
</dbReference>
<keyword evidence="5 7" id="KW-0472">Membrane</keyword>
<dbReference type="PRINTS" id="PR00125">
    <property type="entry name" value="ATPASEDELTA"/>
</dbReference>
<name>A0A7W8HBK9_9FIRM</name>
<keyword evidence="4 7" id="KW-0406">Ion transport</keyword>
<keyword evidence="6 7" id="KW-0066">ATP synthesis</keyword>
<dbReference type="Proteomes" id="UP000543642">
    <property type="component" value="Unassembled WGS sequence"/>
</dbReference>
<reference evidence="8 9" key="1">
    <citation type="submission" date="2020-08" db="EMBL/GenBank/DDBJ databases">
        <title>Genomic Encyclopedia of Type Strains, Phase IV (KMG-IV): sequencing the most valuable type-strain genomes for metagenomic binning, comparative biology and taxonomic classification.</title>
        <authorList>
            <person name="Goeker M."/>
        </authorList>
    </citation>
    <scope>NUCLEOTIDE SEQUENCE [LARGE SCALE GENOMIC DNA]</scope>
    <source>
        <strain evidence="8 9">DSM 106146</strain>
    </source>
</reference>
<dbReference type="HAMAP" id="MF_01416">
    <property type="entry name" value="ATP_synth_delta_bact"/>
    <property type="match status" value="1"/>
</dbReference>
<comment type="subcellular location">
    <subcellularLocation>
        <location evidence="7">Cell membrane</location>
        <topology evidence="7">Peripheral membrane protein</topology>
    </subcellularLocation>
    <subcellularLocation>
        <location evidence="1">Membrane</location>
    </subcellularLocation>
</comment>
<dbReference type="GO" id="GO:0045259">
    <property type="term" value="C:proton-transporting ATP synthase complex"/>
    <property type="evidence" value="ECO:0007669"/>
    <property type="project" value="UniProtKB-KW"/>
</dbReference>
<dbReference type="PANTHER" id="PTHR11910">
    <property type="entry name" value="ATP SYNTHASE DELTA CHAIN"/>
    <property type="match status" value="1"/>
</dbReference>
<dbReference type="GO" id="GO:0005886">
    <property type="term" value="C:plasma membrane"/>
    <property type="evidence" value="ECO:0007669"/>
    <property type="project" value="UniProtKB-SubCell"/>
</dbReference>
<keyword evidence="7" id="KW-0139">CF(1)</keyword>
<keyword evidence="3 7" id="KW-0375">Hydrogen ion transport</keyword>
<keyword evidence="7" id="KW-1003">Cell membrane</keyword>
<comment type="caution">
    <text evidence="8">The sequence shown here is derived from an EMBL/GenBank/DDBJ whole genome shotgun (WGS) entry which is preliminary data.</text>
</comment>
<dbReference type="GO" id="GO:0046933">
    <property type="term" value="F:proton-transporting ATP synthase activity, rotational mechanism"/>
    <property type="evidence" value="ECO:0007669"/>
    <property type="project" value="UniProtKB-UniRule"/>
</dbReference>
<dbReference type="NCBIfam" id="TIGR01145">
    <property type="entry name" value="ATP_synt_delta"/>
    <property type="match status" value="1"/>
</dbReference>
<evidence type="ECO:0000256" key="5">
    <source>
        <dbReference type="ARBA" id="ARBA00023136"/>
    </source>
</evidence>
<dbReference type="Gene3D" id="1.10.520.20">
    <property type="entry name" value="N-terminal domain of the delta subunit of the F1F0-ATP synthase"/>
    <property type="match status" value="1"/>
</dbReference>
<dbReference type="SUPFAM" id="SSF160527">
    <property type="entry name" value="V-type ATPase subunit E-like"/>
    <property type="match status" value="1"/>
</dbReference>
<keyword evidence="2 7" id="KW-0813">Transport</keyword>
<proteinExistence type="inferred from homology"/>
<comment type="function">
    <text evidence="7">This protein is part of the stalk that links CF(0) to CF(1). It either transmits conformational changes from CF(0) to CF(1) or is implicated in proton conduction.</text>
</comment>
<comment type="similarity">
    <text evidence="7">Belongs to the ATPase delta chain family.</text>
</comment>
<evidence type="ECO:0000256" key="3">
    <source>
        <dbReference type="ARBA" id="ARBA00022781"/>
    </source>
</evidence>
<dbReference type="RefSeq" id="WP_183774254.1">
    <property type="nucleotide sequence ID" value="NZ_JACHFW010000008.1"/>
</dbReference>